<protein>
    <submittedName>
        <fullName evidence="2">Glycosyltransferase</fullName>
    </submittedName>
</protein>
<dbReference type="PANTHER" id="PTHR22916:SF3">
    <property type="entry name" value="UDP-GLCNAC:BETAGAL BETA-1,3-N-ACETYLGLUCOSAMINYLTRANSFERASE-LIKE PROTEIN 1"/>
    <property type="match status" value="1"/>
</dbReference>
<name>A0AAW7DLY8_9GAMM</name>
<accession>A0AAW7DLY8</accession>
<comment type="caution">
    <text evidence="2">The sequence shown here is derived from an EMBL/GenBank/DDBJ whole genome shotgun (WGS) entry which is preliminary data.</text>
</comment>
<dbReference type="InterPro" id="IPR001173">
    <property type="entry name" value="Glyco_trans_2-like"/>
</dbReference>
<evidence type="ECO:0000259" key="1">
    <source>
        <dbReference type="Pfam" id="PF00535"/>
    </source>
</evidence>
<proteinExistence type="predicted"/>
<gene>
    <name evidence="2" type="ORF">HX099_00225</name>
</gene>
<dbReference type="Proteomes" id="UP001173465">
    <property type="component" value="Unassembled WGS sequence"/>
</dbReference>
<dbReference type="CDD" id="cd00761">
    <property type="entry name" value="Glyco_tranf_GTA_type"/>
    <property type="match status" value="1"/>
</dbReference>
<dbReference type="Gene3D" id="3.90.550.10">
    <property type="entry name" value="Spore Coat Polysaccharide Biosynthesis Protein SpsA, Chain A"/>
    <property type="match status" value="1"/>
</dbReference>
<dbReference type="PANTHER" id="PTHR22916">
    <property type="entry name" value="GLYCOSYLTRANSFERASE"/>
    <property type="match status" value="1"/>
</dbReference>
<dbReference type="InterPro" id="IPR029044">
    <property type="entry name" value="Nucleotide-diphossugar_trans"/>
</dbReference>
<feature type="domain" description="Glycosyltransferase 2-like" evidence="1">
    <location>
        <begin position="11"/>
        <end position="126"/>
    </location>
</feature>
<dbReference type="SUPFAM" id="SSF53448">
    <property type="entry name" value="Nucleotide-diphospho-sugar transferases"/>
    <property type="match status" value="1"/>
</dbReference>
<dbReference type="GO" id="GO:0016758">
    <property type="term" value="F:hexosyltransferase activity"/>
    <property type="evidence" value="ECO:0007669"/>
    <property type="project" value="UniProtKB-ARBA"/>
</dbReference>
<sequence>MIDSKENPLVSVYIPTYNRLEMLKRAIASVLNQTYTNYEIILVDDGSNDGTKEYIKKLSKSNTKVKVLEKQGPRGACSSRNLAIRSAKGFFVTGLDDDDYFSPNRLEILVRNYRPEYAFISTNHYRVLPGKIKKSSLVGRVISKGLLLNRNAAGQVMVEKERFISIGGFDESLKASQDVDAWLRLTLKYGSGYRLSTASYYVDEQHDKVRISVSENRIIGTEQFLKKHEDIIPSKSALYKEDCYVTIKNKPSLFVLYPFRYGIRISLELLRIRLGLG</sequence>
<dbReference type="RefSeq" id="WP_286592791.1">
    <property type="nucleotide sequence ID" value="NZ_JACANB010000001.1"/>
</dbReference>
<dbReference type="EMBL" id="JACANB010000001">
    <property type="protein sequence ID" value="MDM1695100.1"/>
    <property type="molecule type" value="Genomic_DNA"/>
</dbReference>
<reference evidence="2" key="1">
    <citation type="submission" date="2020-06" db="EMBL/GenBank/DDBJ databases">
        <authorList>
            <person name="Dong N."/>
        </authorList>
    </citation>
    <scope>NUCLEOTIDE SEQUENCE</scope>
    <source>
        <strain evidence="2">DF46-2-2</strain>
    </source>
</reference>
<organism evidence="2 3">
    <name type="scientific">Thiopseudomonas alkaliphila</name>
    <dbReference type="NCBI Taxonomy" id="1697053"/>
    <lineage>
        <taxon>Bacteria</taxon>
        <taxon>Pseudomonadati</taxon>
        <taxon>Pseudomonadota</taxon>
        <taxon>Gammaproteobacteria</taxon>
        <taxon>Pseudomonadales</taxon>
        <taxon>Pseudomonadaceae</taxon>
        <taxon>Thiopseudomonas</taxon>
    </lineage>
</organism>
<evidence type="ECO:0000313" key="3">
    <source>
        <dbReference type="Proteomes" id="UP001173465"/>
    </source>
</evidence>
<evidence type="ECO:0000313" key="2">
    <source>
        <dbReference type="EMBL" id="MDM1695100.1"/>
    </source>
</evidence>
<dbReference type="AlphaFoldDB" id="A0AAW7DLY8"/>
<dbReference type="Pfam" id="PF00535">
    <property type="entry name" value="Glycos_transf_2"/>
    <property type="match status" value="1"/>
</dbReference>
<reference evidence="2" key="2">
    <citation type="journal article" date="2022" name="Sci. Total Environ.">
        <title>Prevalence, transmission, and molecular epidemiology of tet(X)-positive bacteria among humans, animals, and environmental niches in China: An epidemiological, and genomic-based study.</title>
        <authorList>
            <person name="Dong N."/>
            <person name="Zeng Y."/>
            <person name="Cai C."/>
            <person name="Sun C."/>
            <person name="Lu J."/>
            <person name="Liu C."/>
            <person name="Zhou H."/>
            <person name="Sun Q."/>
            <person name="Shu L."/>
            <person name="Wang H."/>
            <person name="Wang Y."/>
            <person name="Wang S."/>
            <person name="Wu C."/>
            <person name="Chan E.W."/>
            <person name="Chen G."/>
            <person name="Shen Z."/>
            <person name="Chen S."/>
            <person name="Zhang R."/>
        </authorList>
    </citation>
    <scope>NUCLEOTIDE SEQUENCE</scope>
    <source>
        <strain evidence="2">DF46-2-2</strain>
    </source>
</reference>